<protein>
    <submittedName>
        <fullName evidence="1">Uncharacterized protein</fullName>
    </submittedName>
</protein>
<name>A0A068QSW6_9GAMM</name>
<organism evidence="1 2">
    <name type="scientific">Xenorhabdus doucetiae</name>
    <dbReference type="NCBI Taxonomy" id="351671"/>
    <lineage>
        <taxon>Bacteria</taxon>
        <taxon>Pseudomonadati</taxon>
        <taxon>Pseudomonadota</taxon>
        <taxon>Gammaproteobacteria</taxon>
        <taxon>Enterobacterales</taxon>
        <taxon>Morganellaceae</taxon>
        <taxon>Xenorhabdus</taxon>
    </lineage>
</organism>
<evidence type="ECO:0000313" key="1">
    <source>
        <dbReference type="EMBL" id="CDG18088.1"/>
    </source>
</evidence>
<dbReference type="KEGG" id="xdo:XDD1_2389"/>
<sequence length="80" mass="8882">MHSAGSVFFILQKVAGFTGCRLFMGVPKQREYLLKLLAGTGEKTPEGLIAPSVSEPRNLLSKSVKKTGETIEQSLHWSYW</sequence>
<evidence type="ECO:0000313" key="2">
    <source>
        <dbReference type="Proteomes" id="UP000032721"/>
    </source>
</evidence>
<gene>
    <name evidence="1" type="ORF">XDD1_2389</name>
</gene>
<dbReference type="HOGENOM" id="CLU_2588927_0_0_6"/>
<dbReference type="EMBL" id="FO704550">
    <property type="protein sequence ID" value="CDG18088.1"/>
    <property type="molecule type" value="Genomic_DNA"/>
</dbReference>
<proteinExistence type="predicted"/>
<accession>A0A068QSW6</accession>
<dbReference type="AlphaFoldDB" id="A0A068QSW6"/>
<reference evidence="1 2" key="1">
    <citation type="submission" date="2013-07" db="EMBL/GenBank/DDBJ databases">
        <authorList>
            <person name="Genoscope - CEA"/>
        </authorList>
    </citation>
    <scope>NUCLEOTIDE SEQUENCE [LARGE SCALE GENOMIC DNA]</scope>
    <source>
        <strain evidence="2">FRM16 / DSM 17909</strain>
    </source>
</reference>
<dbReference type="Proteomes" id="UP000032721">
    <property type="component" value="Chromosome"/>
</dbReference>